<dbReference type="PANTHER" id="PTHR43670:SF114">
    <property type="entry name" value="OS05G0592000 PROTEIN"/>
    <property type="match status" value="1"/>
</dbReference>
<feature type="domain" description="SHSP" evidence="8">
    <location>
        <begin position="15"/>
        <end position="122"/>
    </location>
</feature>
<name>A0A2I0A5T2_9ASPA</name>
<proteinExistence type="inferred from homology"/>
<evidence type="ECO:0000256" key="1">
    <source>
        <dbReference type="ARBA" id="ARBA00004162"/>
    </source>
</evidence>
<dbReference type="GO" id="GO:0005886">
    <property type="term" value="C:plasma membrane"/>
    <property type="evidence" value="ECO:0007669"/>
    <property type="project" value="UniProtKB-SubCell"/>
</dbReference>
<dbReference type="CDD" id="cd06464">
    <property type="entry name" value="ACD_sHsps-like"/>
    <property type="match status" value="1"/>
</dbReference>
<dbReference type="SUPFAM" id="SSF49764">
    <property type="entry name" value="HSP20-like chaperones"/>
    <property type="match status" value="1"/>
</dbReference>
<evidence type="ECO:0000256" key="5">
    <source>
        <dbReference type="RuleBase" id="RU003616"/>
    </source>
</evidence>
<dbReference type="Gene3D" id="2.60.40.790">
    <property type="match status" value="1"/>
</dbReference>
<feature type="compositionally biased region" description="Basic and acidic residues" evidence="6">
    <location>
        <begin position="124"/>
        <end position="182"/>
    </location>
</feature>
<organism evidence="9 10">
    <name type="scientific">Apostasia shenzhenica</name>
    <dbReference type="NCBI Taxonomy" id="1088818"/>
    <lineage>
        <taxon>Eukaryota</taxon>
        <taxon>Viridiplantae</taxon>
        <taxon>Streptophyta</taxon>
        <taxon>Embryophyta</taxon>
        <taxon>Tracheophyta</taxon>
        <taxon>Spermatophyta</taxon>
        <taxon>Magnoliopsida</taxon>
        <taxon>Liliopsida</taxon>
        <taxon>Asparagales</taxon>
        <taxon>Orchidaceae</taxon>
        <taxon>Apostasioideae</taxon>
        <taxon>Apostasia</taxon>
    </lineage>
</organism>
<comment type="subcellular location">
    <subcellularLocation>
        <location evidence="1">Cell membrane</location>
        <topology evidence="1">Single-pass membrane protein</topology>
    </subcellularLocation>
</comment>
<keyword evidence="7" id="KW-0472">Membrane</keyword>
<evidence type="ECO:0000313" key="9">
    <source>
        <dbReference type="EMBL" id="PKA50908.1"/>
    </source>
</evidence>
<comment type="similarity">
    <text evidence="4 5">Belongs to the small heat shock protein (HSP20) family.</text>
</comment>
<dbReference type="AlphaFoldDB" id="A0A2I0A5T2"/>
<dbReference type="InterPro" id="IPR002068">
    <property type="entry name" value="A-crystallin/Hsp20_dom"/>
</dbReference>
<evidence type="ECO:0000256" key="6">
    <source>
        <dbReference type="SAM" id="MobiDB-lite"/>
    </source>
</evidence>
<evidence type="ECO:0000256" key="3">
    <source>
        <dbReference type="ARBA" id="ARBA00022821"/>
    </source>
</evidence>
<keyword evidence="7" id="KW-0812">Transmembrane</keyword>
<dbReference type="InterPro" id="IPR008978">
    <property type="entry name" value="HSP20-like_chaperone"/>
</dbReference>
<dbReference type="Proteomes" id="UP000236161">
    <property type="component" value="Unassembled WGS sequence"/>
</dbReference>
<dbReference type="EMBL" id="KZ452015">
    <property type="protein sequence ID" value="PKA50908.1"/>
    <property type="molecule type" value="Genomic_DNA"/>
</dbReference>
<keyword evidence="9" id="KW-0346">Stress response</keyword>
<reference evidence="9 10" key="1">
    <citation type="journal article" date="2017" name="Nature">
        <title>The Apostasia genome and the evolution of orchids.</title>
        <authorList>
            <person name="Zhang G.Q."/>
            <person name="Liu K.W."/>
            <person name="Li Z."/>
            <person name="Lohaus R."/>
            <person name="Hsiao Y.Y."/>
            <person name="Niu S.C."/>
            <person name="Wang J.Y."/>
            <person name="Lin Y.C."/>
            <person name="Xu Q."/>
            <person name="Chen L.J."/>
            <person name="Yoshida K."/>
            <person name="Fujiwara S."/>
            <person name="Wang Z.W."/>
            <person name="Zhang Y.Q."/>
            <person name="Mitsuda N."/>
            <person name="Wang M."/>
            <person name="Liu G.H."/>
            <person name="Pecoraro L."/>
            <person name="Huang H.X."/>
            <person name="Xiao X.J."/>
            <person name="Lin M."/>
            <person name="Wu X.Y."/>
            <person name="Wu W.L."/>
            <person name="Chen Y.Y."/>
            <person name="Chang S.B."/>
            <person name="Sakamoto S."/>
            <person name="Ohme-Takagi M."/>
            <person name="Yagi M."/>
            <person name="Zeng S.J."/>
            <person name="Shen C.Y."/>
            <person name="Yeh C.M."/>
            <person name="Luo Y.B."/>
            <person name="Tsai W.C."/>
            <person name="Van de Peer Y."/>
            <person name="Liu Z.J."/>
        </authorList>
    </citation>
    <scope>NUCLEOTIDE SEQUENCE [LARGE SCALE GENOMIC DNA]</scope>
    <source>
        <strain evidence="10">cv. Shenzhen</strain>
        <tissue evidence="9">Stem</tissue>
    </source>
</reference>
<feature type="region of interest" description="Disordered" evidence="6">
    <location>
        <begin position="113"/>
        <end position="182"/>
    </location>
</feature>
<sequence length="249" mass="28299">MDGARLTRPQPQRQRIYEDLRPPEEWIAGATADTLIIKLPGFTKDQLKVQIDNTGNLRTSGERPLQDGAGGRWSRFQTEHRVPERCDLRGIRARFDDGILYITLPKLIAEEEPIKPVPTPARPKSPEKLPEQEKMPKETERMPETEKKMLPEPKPEGEPRKEEEEDTKKEAGEKERRTADEGKLMEGGEAVAPAPAVKKWKYGVAHLRRPRQLVVNLVAAVVLLMAIGMYLVYKLRKGGGDEVTRREIN</sequence>
<dbReference type="STRING" id="1088818.A0A2I0A5T2"/>
<accession>A0A2I0A5T2</accession>
<evidence type="ECO:0000256" key="2">
    <source>
        <dbReference type="ARBA" id="ARBA00022475"/>
    </source>
</evidence>
<dbReference type="Pfam" id="PF00011">
    <property type="entry name" value="HSP20"/>
    <property type="match status" value="1"/>
</dbReference>
<keyword evidence="3" id="KW-0611">Plant defense</keyword>
<gene>
    <name evidence="9" type="primary">HSP22.0</name>
    <name evidence="9" type="ORF">AXF42_Ash007563</name>
</gene>
<feature type="transmembrane region" description="Helical" evidence="7">
    <location>
        <begin position="213"/>
        <end position="233"/>
    </location>
</feature>
<keyword evidence="10" id="KW-1185">Reference proteome</keyword>
<evidence type="ECO:0000313" key="10">
    <source>
        <dbReference type="Proteomes" id="UP000236161"/>
    </source>
</evidence>
<evidence type="ECO:0000256" key="7">
    <source>
        <dbReference type="SAM" id="Phobius"/>
    </source>
</evidence>
<protein>
    <submittedName>
        <fullName evidence="9">22.0 kDa heat shock protein</fullName>
    </submittedName>
</protein>
<dbReference type="PANTHER" id="PTHR43670">
    <property type="entry name" value="HEAT SHOCK PROTEIN 26"/>
    <property type="match status" value="1"/>
</dbReference>
<evidence type="ECO:0000259" key="8">
    <source>
        <dbReference type="PROSITE" id="PS01031"/>
    </source>
</evidence>
<dbReference type="OrthoDB" id="1431247at2759"/>
<keyword evidence="7" id="KW-1133">Transmembrane helix</keyword>
<dbReference type="GO" id="GO:0006952">
    <property type="term" value="P:defense response"/>
    <property type="evidence" value="ECO:0007669"/>
    <property type="project" value="UniProtKB-KW"/>
</dbReference>
<dbReference type="GO" id="GO:0034605">
    <property type="term" value="P:cellular response to heat"/>
    <property type="evidence" value="ECO:0007669"/>
    <property type="project" value="TreeGrafter"/>
</dbReference>
<evidence type="ECO:0000256" key="4">
    <source>
        <dbReference type="PROSITE-ProRule" id="PRU00285"/>
    </source>
</evidence>
<dbReference type="PROSITE" id="PS01031">
    <property type="entry name" value="SHSP"/>
    <property type="match status" value="1"/>
</dbReference>
<keyword evidence="2" id="KW-1003">Cell membrane</keyword>